<dbReference type="OrthoDB" id="1965979at2"/>
<evidence type="ECO:0000256" key="1">
    <source>
        <dbReference type="SAM" id="Coils"/>
    </source>
</evidence>
<protein>
    <submittedName>
        <fullName evidence="2">Ribbon-helix-helix protein domain-containing protein</fullName>
    </submittedName>
</protein>
<reference evidence="2 3" key="1">
    <citation type="submission" date="2015-09" db="EMBL/GenBank/DDBJ databases">
        <authorList>
            <consortium name="Pathogen Informatics"/>
        </authorList>
    </citation>
    <scope>NUCLEOTIDE SEQUENCE [LARGE SCALE GENOMIC DNA]</scope>
    <source>
        <strain evidence="2 3">2789STDY5834855</strain>
    </source>
</reference>
<name>A0A174IPL0_9CLOT</name>
<keyword evidence="1" id="KW-0175">Coiled coil</keyword>
<feature type="coiled-coil region" evidence="1">
    <location>
        <begin position="53"/>
        <end position="80"/>
    </location>
</feature>
<dbReference type="Proteomes" id="UP000095558">
    <property type="component" value="Unassembled WGS sequence"/>
</dbReference>
<accession>A0A174IPL0</accession>
<dbReference type="RefSeq" id="WP_077711526.1">
    <property type="nucleotide sequence ID" value="NZ_CYYT01000073.1"/>
</dbReference>
<evidence type="ECO:0000313" key="3">
    <source>
        <dbReference type="Proteomes" id="UP000095558"/>
    </source>
</evidence>
<proteinExistence type="predicted"/>
<dbReference type="AlphaFoldDB" id="A0A174IPL0"/>
<evidence type="ECO:0000313" key="2">
    <source>
        <dbReference type="EMBL" id="CUO89254.1"/>
    </source>
</evidence>
<organism evidence="2 3">
    <name type="scientific">Clostridium disporicum</name>
    <dbReference type="NCBI Taxonomy" id="84024"/>
    <lineage>
        <taxon>Bacteria</taxon>
        <taxon>Bacillati</taxon>
        <taxon>Bacillota</taxon>
        <taxon>Clostridia</taxon>
        <taxon>Eubacteriales</taxon>
        <taxon>Clostridiaceae</taxon>
        <taxon>Clostridium</taxon>
    </lineage>
</organism>
<sequence length="89" mass="10679">MAIKDDYIKIRVSKEQKALFKDIAKKKKISMSEFMIVATEERALREKEKFEGTKSLELRVSELEQKLQEIKLKMERSKADKKKFFKNFF</sequence>
<dbReference type="Gene3D" id="1.20.5.780">
    <property type="entry name" value="Single helix bin"/>
    <property type="match status" value="1"/>
</dbReference>
<gene>
    <name evidence="2" type="ORF">ERS852470_03652</name>
</gene>
<dbReference type="EMBL" id="CYZV01000076">
    <property type="protein sequence ID" value="CUO89254.1"/>
    <property type="molecule type" value="Genomic_DNA"/>
</dbReference>